<feature type="domain" description="OLD protein-like TOPRIM" evidence="2">
    <location>
        <begin position="436"/>
        <end position="499"/>
    </location>
</feature>
<protein>
    <submittedName>
        <fullName evidence="3">Uncharacterized protein</fullName>
    </submittedName>
</protein>
<comment type="caution">
    <text evidence="3">The sequence shown here is derived from an EMBL/GenBank/DDBJ whole genome shotgun (WGS) entry which is preliminary data.</text>
</comment>
<dbReference type="CDD" id="cd01026">
    <property type="entry name" value="TOPRIM_OLD"/>
    <property type="match status" value="1"/>
</dbReference>
<dbReference type="Gene3D" id="3.40.50.300">
    <property type="entry name" value="P-loop containing nucleotide triphosphate hydrolases"/>
    <property type="match status" value="1"/>
</dbReference>
<evidence type="ECO:0000259" key="2">
    <source>
        <dbReference type="Pfam" id="PF20469"/>
    </source>
</evidence>
<gene>
    <name evidence="3" type="ORF">SDC9_67187</name>
</gene>
<evidence type="ECO:0000259" key="1">
    <source>
        <dbReference type="Pfam" id="PF13175"/>
    </source>
</evidence>
<dbReference type="InterPro" id="IPR041685">
    <property type="entry name" value="AAA_GajA/Old/RecF-like"/>
</dbReference>
<dbReference type="InterPro" id="IPR051396">
    <property type="entry name" value="Bact_Antivir_Def_Nuclease"/>
</dbReference>
<dbReference type="SUPFAM" id="SSF52540">
    <property type="entry name" value="P-loop containing nucleoside triphosphate hydrolases"/>
    <property type="match status" value="1"/>
</dbReference>
<feature type="domain" description="Endonuclease GajA/Old nuclease/RecF-like AAA" evidence="1">
    <location>
        <begin position="5"/>
        <end position="386"/>
    </location>
</feature>
<dbReference type="EMBL" id="VSSQ01003450">
    <property type="protein sequence ID" value="MPM20751.1"/>
    <property type="molecule type" value="Genomic_DNA"/>
</dbReference>
<dbReference type="PANTHER" id="PTHR43581:SF4">
    <property type="entry name" value="ATP_GTP PHOSPHATASE"/>
    <property type="match status" value="1"/>
</dbReference>
<dbReference type="PANTHER" id="PTHR43581">
    <property type="entry name" value="ATP/GTP PHOSPHATASE"/>
    <property type="match status" value="1"/>
</dbReference>
<name>A0A644XYN8_9ZZZZ</name>
<reference evidence="3" key="1">
    <citation type="submission" date="2019-08" db="EMBL/GenBank/DDBJ databases">
        <authorList>
            <person name="Kucharzyk K."/>
            <person name="Murdoch R.W."/>
            <person name="Higgins S."/>
            <person name="Loffler F."/>
        </authorList>
    </citation>
    <scope>NUCLEOTIDE SEQUENCE</scope>
</reference>
<dbReference type="Pfam" id="PF13175">
    <property type="entry name" value="AAA_15"/>
    <property type="match status" value="1"/>
</dbReference>
<dbReference type="AlphaFoldDB" id="A0A644XYN8"/>
<dbReference type="Pfam" id="PF20469">
    <property type="entry name" value="OLD-like_TOPRIM"/>
    <property type="match status" value="1"/>
</dbReference>
<organism evidence="3">
    <name type="scientific">bioreactor metagenome</name>
    <dbReference type="NCBI Taxonomy" id="1076179"/>
    <lineage>
        <taxon>unclassified sequences</taxon>
        <taxon>metagenomes</taxon>
        <taxon>ecological metagenomes</taxon>
    </lineage>
</organism>
<dbReference type="InterPro" id="IPR034139">
    <property type="entry name" value="TOPRIM_OLD"/>
</dbReference>
<proteinExistence type="predicted"/>
<evidence type="ECO:0000313" key="3">
    <source>
        <dbReference type="EMBL" id="MPM20751.1"/>
    </source>
</evidence>
<sequence length="671" mass="76800">MRSPYISKISIKNYRNFRNVEIDLAHKQVIMGENNIGKTNFLRAIQLVLDPRLSEYDRILNETDFFDGLEDPMKKGEEIQISVEIQGFKHNVNLLAQLSDASIKDEPATLKITYKFYPIKNDDGSIKDYTYKIYKGNNEDLDFTYQDRKYLNFKVINALRDVDSELKYSRKSPITRLLDQYKIDKDGIARVAEGLKNNSSELLRLDEVRDLEGNMNRIFSQLIGLQADPSLSLDTMDVDPNRLLNALKIMIGAKKRPISESSLGLNNILYISLVLLGLEDKTIPTYLRKEDFDKLIAKDDKEIIRESYVNNEKLNYTLKLDLSAEKVEQLYNYMNVNNPIDQGFTILAIEEPEAHIHPSLQRQIYKEIINDSPASVLLTTHSTHIASVSPINSLVHFIRDVDGSSLVKSAANLQIPQEERDDLERYIDASRGELYFGKGVILVEGIAEEYLVPRFAEILKMPLDKYGIVICNINSTNFKPYANLLKQLGIPFVIITDGDIYEKRVVDGKEKREYHLYLKDLRENNNYGYLGYEIIFDLITGLNYASANDIPKAFNEQNDFFQQFGFFVGNHTLEVDIMEACFGNDEAKQIICNVYNGLTLGGITQKTNFKSELDEADYWKCLNKIEGKGVGKGRFSQRLASSCIELHIPEYVKDAITNICQKVNESFGVER</sequence>
<accession>A0A644XYN8</accession>
<dbReference type="InterPro" id="IPR027417">
    <property type="entry name" value="P-loop_NTPase"/>
</dbReference>